<feature type="signal peptide" evidence="1">
    <location>
        <begin position="1"/>
        <end position="21"/>
    </location>
</feature>
<evidence type="ECO:0000256" key="1">
    <source>
        <dbReference type="SAM" id="SignalP"/>
    </source>
</evidence>
<proteinExistence type="evidence at transcript level"/>
<feature type="chain" id="PRO_5003263745" evidence="1">
    <location>
        <begin position="22"/>
        <end position="41"/>
    </location>
</feature>
<name>F0X5S6_CRYPV</name>
<sequence length="41" mass="4593">MERLLVRILVVVAIIQMRTLKTDVEQGSMRTVFGHGLVGPK</sequence>
<dbReference type="EMBL" id="FX115844">
    <property type="protein sequence ID" value="BAJ77947.1"/>
    <property type="molecule type" value="mRNA"/>
</dbReference>
<keyword evidence="1" id="KW-0732">Signal</keyword>
<dbReference type="AlphaFoldDB" id="F0X5S6"/>
<organism evidence="2">
    <name type="scientific">Cryptosporidium parvum</name>
    <dbReference type="NCBI Taxonomy" id="5807"/>
    <lineage>
        <taxon>Eukaryota</taxon>
        <taxon>Sar</taxon>
        <taxon>Alveolata</taxon>
        <taxon>Apicomplexa</taxon>
        <taxon>Conoidasida</taxon>
        <taxon>Coccidia</taxon>
        <taxon>Eucoccidiorida</taxon>
        <taxon>Eimeriorina</taxon>
        <taxon>Cryptosporidiidae</taxon>
        <taxon>Cryptosporidium</taxon>
    </lineage>
</organism>
<accession>F0X5S6</accession>
<evidence type="ECO:0000313" key="2">
    <source>
        <dbReference type="EMBL" id="BAJ77947.1"/>
    </source>
</evidence>
<reference evidence="2" key="1">
    <citation type="submission" date="2011-02" db="EMBL/GenBank/DDBJ databases">
        <title>Construction and analysis of full-length cDNA library of Cryptosporidium parvum.</title>
        <authorList>
            <person name="Yamagishi J."/>
            <person name="Wakaguri H."/>
            <person name="Sugano S."/>
            <person name="Kawano S."/>
            <person name="Fujisaki K."/>
            <person name="Sugimoto C."/>
            <person name="Watanabe J."/>
            <person name="Suzuki Y."/>
            <person name="Kimata I."/>
            <person name="Xuan X."/>
        </authorList>
    </citation>
    <scope>NUCLEOTIDE SEQUENCE</scope>
    <source>
        <strain evidence="2">HNJ-1</strain>
    </source>
</reference>
<protein>
    <submittedName>
        <fullName evidence="2">Uncharacterized protein</fullName>
    </submittedName>
</protein>